<dbReference type="AlphaFoldDB" id="A0A968GG34"/>
<dbReference type="RefSeq" id="WP_167704210.1">
    <property type="nucleotide sequence ID" value="NZ_CP118169.1"/>
</dbReference>
<accession>A0A968GG34</accession>
<keyword evidence="2" id="KW-1185">Reference proteome</keyword>
<evidence type="ECO:0000313" key="2">
    <source>
        <dbReference type="Proteomes" id="UP000752013"/>
    </source>
</evidence>
<protein>
    <submittedName>
        <fullName evidence="1">Uncharacterized protein</fullName>
    </submittedName>
</protein>
<comment type="caution">
    <text evidence="1">The sequence shown here is derived from an EMBL/GenBank/DDBJ whole genome shotgun (WGS) entry which is preliminary data.</text>
</comment>
<name>A0A968GG34_9SPIO</name>
<dbReference type="Proteomes" id="UP000752013">
    <property type="component" value="Unassembled WGS sequence"/>
</dbReference>
<evidence type="ECO:0000313" key="1">
    <source>
        <dbReference type="EMBL" id="NIZ47608.1"/>
    </source>
</evidence>
<gene>
    <name evidence="1" type="ORF">HCT46_06760</name>
</gene>
<proteinExistence type="predicted"/>
<reference evidence="1" key="1">
    <citation type="submission" date="2020-03" db="EMBL/GenBank/DDBJ databases">
        <title>Spirochaetal bacteria isolated from arthropods constitute a novel genus Entomospira genus novum within the order Spirochaetales.</title>
        <authorList>
            <person name="Grana-Miraglia L."/>
            <person name="Sikutova S."/>
            <person name="Fingerle V."/>
            <person name="Sing A."/>
            <person name="Castillo-Ramirez S."/>
            <person name="Margos G."/>
            <person name="Rudolf I."/>
        </authorList>
    </citation>
    <scope>NUCLEOTIDE SEQUENCE</scope>
    <source>
        <strain evidence="1">BR208</strain>
    </source>
</reference>
<sequence>MNYTPSMGLSLESREQQLAKIYTYMQEHQLYTESYESFLGSNWHRFLSHSVLPLLEDQQARFVEVQASIFSFWRDHHMAVEGGMGSSYEGFIHRFRDYCTSLQLVTMHDDARLTSAGQISIYFDNLQLAQDDPFLADLFRKSMPIAIFTPLGDHSVNVDFSGANSQTYRYFNLKTSDYTPLDLRIYPQYKAGTTSYTNTQIMQSVHDQFQASNRIGRGFYPHSYLDHQQFPAIDHYRIESSLAEEIAFSDQVRLAKLGQKFILRTIDVIQKDEPYASI</sequence>
<organism evidence="1 2">
    <name type="scientific">Entomospira nematocerorum</name>
    <dbReference type="NCBI Taxonomy" id="2719987"/>
    <lineage>
        <taxon>Bacteria</taxon>
        <taxon>Pseudomonadati</taxon>
        <taxon>Spirochaetota</taxon>
        <taxon>Spirochaetia</taxon>
        <taxon>Spirochaetales</taxon>
        <taxon>Spirochaetaceae</taxon>
        <taxon>Entomospira</taxon>
    </lineage>
</organism>
<dbReference type="EMBL" id="JAATLK010000002">
    <property type="protein sequence ID" value="NIZ47608.1"/>
    <property type="molecule type" value="Genomic_DNA"/>
</dbReference>